<dbReference type="AlphaFoldDB" id="W9R0T4"/>
<dbReference type="Pfam" id="PF13456">
    <property type="entry name" value="RVT_3"/>
    <property type="match status" value="1"/>
</dbReference>
<evidence type="ECO:0000313" key="2">
    <source>
        <dbReference type="EMBL" id="EXB63372.1"/>
    </source>
</evidence>
<feature type="domain" description="RNase H type-1" evidence="1">
    <location>
        <begin position="13"/>
        <end position="66"/>
    </location>
</feature>
<gene>
    <name evidence="2" type="ORF">L484_002621</name>
</gene>
<protein>
    <recommendedName>
        <fullName evidence="1">RNase H type-1 domain-containing protein</fullName>
    </recommendedName>
</protein>
<organism evidence="2 3">
    <name type="scientific">Morus notabilis</name>
    <dbReference type="NCBI Taxonomy" id="981085"/>
    <lineage>
        <taxon>Eukaryota</taxon>
        <taxon>Viridiplantae</taxon>
        <taxon>Streptophyta</taxon>
        <taxon>Embryophyta</taxon>
        <taxon>Tracheophyta</taxon>
        <taxon>Spermatophyta</taxon>
        <taxon>Magnoliopsida</taxon>
        <taxon>eudicotyledons</taxon>
        <taxon>Gunneridae</taxon>
        <taxon>Pentapetalae</taxon>
        <taxon>rosids</taxon>
        <taxon>fabids</taxon>
        <taxon>Rosales</taxon>
        <taxon>Moraceae</taxon>
        <taxon>Moreae</taxon>
        <taxon>Morus</taxon>
    </lineage>
</organism>
<keyword evidence="3" id="KW-1185">Reference proteome</keyword>
<dbReference type="GO" id="GO:0003676">
    <property type="term" value="F:nucleic acid binding"/>
    <property type="evidence" value="ECO:0007669"/>
    <property type="project" value="InterPro"/>
</dbReference>
<evidence type="ECO:0000259" key="1">
    <source>
        <dbReference type="Pfam" id="PF13456"/>
    </source>
</evidence>
<dbReference type="EMBL" id="KE344486">
    <property type="protein sequence ID" value="EXB63372.1"/>
    <property type="molecule type" value="Genomic_DNA"/>
</dbReference>
<sequence length="101" mass="10968">MGCVKVNVGAAMKDSTMWGIGVVIRNDLGVVIAAMAKRLRTKLSIHVAECLAARKATILIGQFGFSNRVRCSECGMNNSKKFRPRLISSGIMTLCQLDPKL</sequence>
<dbReference type="GO" id="GO:0004523">
    <property type="term" value="F:RNA-DNA hybrid ribonuclease activity"/>
    <property type="evidence" value="ECO:0007669"/>
    <property type="project" value="InterPro"/>
</dbReference>
<proteinExistence type="predicted"/>
<dbReference type="Proteomes" id="UP000030645">
    <property type="component" value="Unassembled WGS sequence"/>
</dbReference>
<reference evidence="3" key="1">
    <citation type="submission" date="2013-01" db="EMBL/GenBank/DDBJ databases">
        <title>Draft Genome Sequence of a Mulberry Tree, Morus notabilis C.K. Schneid.</title>
        <authorList>
            <person name="He N."/>
            <person name="Zhao S."/>
        </authorList>
    </citation>
    <scope>NUCLEOTIDE SEQUENCE</scope>
</reference>
<accession>W9R0T4</accession>
<dbReference type="InterPro" id="IPR002156">
    <property type="entry name" value="RNaseH_domain"/>
</dbReference>
<name>W9R0T4_9ROSA</name>
<evidence type="ECO:0000313" key="3">
    <source>
        <dbReference type="Proteomes" id="UP000030645"/>
    </source>
</evidence>